<dbReference type="GO" id="GO:0001735">
    <property type="term" value="F:prenylcysteine oxidase activity"/>
    <property type="evidence" value="ECO:0007669"/>
    <property type="project" value="InterPro"/>
</dbReference>
<evidence type="ECO:0000313" key="10">
    <source>
        <dbReference type="Proteomes" id="UP000315522"/>
    </source>
</evidence>
<accession>A0A559MNI4</accession>
<proteinExistence type="inferred from homology"/>
<dbReference type="InterPro" id="IPR010795">
    <property type="entry name" value="Prenylcys_lyase"/>
</dbReference>
<organism evidence="9 10">
    <name type="scientific">Lachnellula willkommii</name>
    <dbReference type="NCBI Taxonomy" id="215461"/>
    <lineage>
        <taxon>Eukaryota</taxon>
        <taxon>Fungi</taxon>
        <taxon>Dikarya</taxon>
        <taxon>Ascomycota</taxon>
        <taxon>Pezizomycotina</taxon>
        <taxon>Leotiomycetes</taxon>
        <taxon>Helotiales</taxon>
        <taxon>Lachnaceae</taxon>
        <taxon>Lachnellula</taxon>
    </lineage>
</organism>
<evidence type="ECO:0000256" key="5">
    <source>
        <dbReference type="ARBA" id="ARBA00022827"/>
    </source>
</evidence>
<dbReference type="EMBL" id="QGML01000004">
    <property type="protein sequence ID" value="TVY94513.1"/>
    <property type="molecule type" value="Genomic_DNA"/>
</dbReference>
<comment type="caution">
    <text evidence="9">The sequence shown here is derived from an EMBL/GenBank/DDBJ whole genome shotgun (WGS) entry which is preliminary data.</text>
</comment>
<reference evidence="9 10" key="1">
    <citation type="submission" date="2018-05" db="EMBL/GenBank/DDBJ databases">
        <title>Genome sequencing and assembly of the regulated plant pathogen Lachnellula willkommii and related sister species for the development of diagnostic species identification markers.</title>
        <authorList>
            <person name="Giroux E."/>
            <person name="Bilodeau G."/>
        </authorList>
    </citation>
    <scope>NUCLEOTIDE SEQUENCE [LARGE SCALE GENOMIC DNA]</scope>
    <source>
        <strain evidence="9 10">CBS 172.35</strain>
    </source>
</reference>
<evidence type="ECO:0000256" key="1">
    <source>
        <dbReference type="ARBA" id="ARBA00001974"/>
    </source>
</evidence>
<name>A0A559MNI4_9HELO</name>
<dbReference type="Pfam" id="PF13450">
    <property type="entry name" value="NAD_binding_8"/>
    <property type="match status" value="1"/>
</dbReference>
<dbReference type="GO" id="GO:0030327">
    <property type="term" value="P:prenylated protein catabolic process"/>
    <property type="evidence" value="ECO:0007669"/>
    <property type="project" value="TreeGrafter"/>
</dbReference>
<dbReference type="PANTHER" id="PTHR15944:SF0">
    <property type="entry name" value="PRENYLCYSTEINE LYASE DOMAIN-CONTAINING PROTEIN"/>
    <property type="match status" value="1"/>
</dbReference>
<gene>
    <name evidence="9" type="primary">FLCY</name>
    <name evidence="9" type="ORF">LAWI1_G000118</name>
</gene>
<comment type="similarity">
    <text evidence="2">Belongs to the prenylcysteine oxidase family.</text>
</comment>
<keyword evidence="4" id="KW-0732">Signal</keyword>
<evidence type="ECO:0000256" key="7">
    <source>
        <dbReference type="ARBA" id="ARBA00023180"/>
    </source>
</evidence>
<dbReference type="Pfam" id="PF07156">
    <property type="entry name" value="Prenylcys_lyase"/>
    <property type="match status" value="1"/>
</dbReference>
<protein>
    <submittedName>
        <fullName evidence="9">Farnesylcysteine lyase</fullName>
    </submittedName>
</protein>
<dbReference type="GO" id="GO:0030328">
    <property type="term" value="P:prenylcysteine catabolic process"/>
    <property type="evidence" value="ECO:0007669"/>
    <property type="project" value="InterPro"/>
</dbReference>
<keyword evidence="10" id="KW-1185">Reference proteome</keyword>
<comment type="cofactor">
    <cofactor evidence="1">
        <name>FAD</name>
        <dbReference type="ChEBI" id="CHEBI:57692"/>
    </cofactor>
</comment>
<dbReference type="SUPFAM" id="SSF51905">
    <property type="entry name" value="FAD/NAD(P)-binding domain"/>
    <property type="match status" value="1"/>
</dbReference>
<dbReference type="InterPro" id="IPR017046">
    <property type="entry name" value="Prenylcysteine_Oxase1"/>
</dbReference>
<keyword evidence="6" id="KW-0560">Oxidoreductase</keyword>
<dbReference type="GO" id="GO:0016829">
    <property type="term" value="F:lyase activity"/>
    <property type="evidence" value="ECO:0007669"/>
    <property type="project" value="UniProtKB-KW"/>
</dbReference>
<keyword evidence="5" id="KW-0274">FAD</keyword>
<evidence type="ECO:0000259" key="8">
    <source>
        <dbReference type="Pfam" id="PF07156"/>
    </source>
</evidence>
<evidence type="ECO:0000313" key="9">
    <source>
        <dbReference type="EMBL" id="TVY94513.1"/>
    </source>
</evidence>
<dbReference type="AlphaFoldDB" id="A0A559MNI4"/>
<feature type="domain" description="Prenylcysteine lyase" evidence="8">
    <location>
        <begin position="153"/>
        <end position="526"/>
    </location>
</feature>
<evidence type="ECO:0000256" key="3">
    <source>
        <dbReference type="ARBA" id="ARBA00022630"/>
    </source>
</evidence>
<dbReference type="PANTHER" id="PTHR15944">
    <property type="entry name" value="FARNESYLCYSTEINE LYASE"/>
    <property type="match status" value="1"/>
</dbReference>
<evidence type="ECO:0000256" key="6">
    <source>
        <dbReference type="ARBA" id="ARBA00023002"/>
    </source>
</evidence>
<dbReference type="InterPro" id="IPR036188">
    <property type="entry name" value="FAD/NAD-bd_sf"/>
</dbReference>
<evidence type="ECO:0000256" key="2">
    <source>
        <dbReference type="ARBA" id="ARBA00009967"/>
    </source>
</evidence>
<dbReference type="Proteomes" id="UP000315522">
    <property type="component" value="Unassembled WGS sequence"/>
</dbReference>
<keyword evidence="7" id="KW-0325">Glycoprotein</keyword>
<keyword evidence="9" id="KW-0456">Lyase</keyword>
<sequence>MYAGWNLMLVVAVLCGQSVGFFWRFNSFTGVASTNTPELEEPLDTNKRVAIIGAGASGSSAAYYLQQFAERSGIPINITVFERSSYVGGRSTTVNAYGNPLERVELGASIFVDVNTILKNSSSKFGLRTKDSETEFDEVLSIWDGEKFVFTQKDSGWKYWDIAKMFWKYGLVPLRTQRLMRSTVSKFRKLYETPAFPFKSLSDRVLDLDLTSVTSLTGEQYLKDNNIGPPFSTDIIQASTRVNYGQNLNTIHGLEAMVCMAIDGAMQIDGGNWQIFDGMLKASNATVHLNSTVSSISNHKGRYSVKTTSDDAITGESSTKDSVFDTIVLAAPLQYSGIKIEEGLLQHTPDEIPYVTLHVTLFASSRRLDRGFFNLPPDADIPTSILTTLQPGQAPSNYTEGCGKPGFFSISTLRTVINPQTLEKENLYKVFSPHALTSEFLGDILGVPIPTDLSSISPTSGDAITWYYPHVWHSYPYELPRVTFEDSALARNFYYTSGMESFISTMETMALMGMNVAQLVADEFSEVMVEEGQVEGAQKVIIKEEVISDEL</sequence>
<keyword evidence="3" id="KW-0285">Flavoprotein</keyword>
<dbReference type="PIRSF" id="PIRSF036292">
    <property type="entry name" value="Prenylcysteine_oxidase"/>
    <property type="match status" value="1"/>
</dbReference>
<dbReference type="Gene3D" id="3.50.50.60">
    <property type="entry name" value="FAD/NAD(P)-binding domain"/>
    <property type="match status" value="1"/>
</dbReference>
<evidence type="ECO:0000256" key="4">
    <source>
        <dbReference type="ARBA" id="ARBA00022729"/>
    </source>
</evidence>